<organism evidence="1 2">
    <name type="scientific">Phaeodactylum tricornutum (strain CCAP 1055/1)</name>
    <dbReference type="NCBI Taxonomy" id="556484"/>
    <lineage>
        <taxon>Eukaryota</taxon>
        <taxon>Sar</taxon>
        <taxon>Stramenopiles</taxon>
        <taxon>Ochrophyta</taxon>
        <taxon>Bacillariophyta</taxon>
        <taxon>Bacillariophyceae</taxon>
        <taxon>Bacillariophycidae</taxon>
        <taxon>Naviculales</taxon>
        <taxon>Phaeodactylaceae</taxon>
        <taxon>Phaeodactylum</taxon>
    </lineage>
</organism>
<dbReference type="Proteomes" id="UP000000759">
    <property type="component" value="Chromosome 16"/>
</dbReference>
<dbReference type="OrthoDB" id="49582at2759"/>
<gene>
    <name evidence="1" type="ORF">PHATRDRAFT_48218</name>
</gene>
<reference evidence="1 2" key="1">
    <citation type="journal article" date="2008" name="Nature">
        <title>The Phaeodactylum genome reveals the evolutionary history of diatom genomes.</title>
        <authorList>
            <person name="Bowler C."/>
            <person name="Allen A.E."/>
            <person name="Badger J.H."/>
            <person name="Grimwood J."/>
            <person name="Jabbari K."/>
            <person name="Kuo A."/>
            <person name="Maheswari U."/>
            <person name="Martens C."/>
            <person name="Maumus F."/>
            <person name="Otillar R.P."/>
            <person name="Rayko E."/>
            <person name="Salamov A."/>
            <person name="Vandepoele K."/>
            <person name="Beszteri B."/>
            <person name="Gruber A."/>
            <person name="Heijde M."/>
            <person name="Katinka M."/>
            <person name="Mock T."/>
            <person name="Valentin K."/>
            <person name="Verret F."/>
            <person name="Berges J.A."/>
            <person name="Brownlee C."/>
            <person name="Cadoret J.P."/>
            <person name="Chiovitti A."/>
            <person name="Choi C.J."/>
            <person name="Coesel S."/>
            <person name="De Martino A."/>
            <person name="Detter J.C."/>
            <person name="Durkin C."/>
            <person name="Falciatore A."/>
            <person name="Fournet J."/>
            <person name="Haruta M."/>
            <person name="Huysman M.J."/>
            <person name="Jenkins B.D."/>
            <person name="Jiroutova K."/>
            <person name="Jorgensen R.E."/>
            <person name="Joubert Y."/>
            <person name="Kaplan A."/>
            <person name="Kroger N."/>
            <person name="Kroth P.G."/>
            <person name="La Roche J."/>
            <person name="Lindquist E."/>
            <person name="Lommer M."/>
            <person name="Martin-Jezequel V."/>
            <person name="Lopez P.J."/>
            <person name="Lucas S."/>
            <person name="Mangogna M."/>
            <person name="McGinnis K."/>
            <person name="Medlin L.K."/>
            <person name="Montsant A."/>
            <person name="Oudot-Le Secq M.P."/>
            <person name="Napoli C."/>
            <person name="Obornik M."/>
            <person name="Parker M.S."/>
            <person name="Petit J.L."/>
            <person name="Porcel B.M."/>
            <person name="Poulsen N."/>
            <person name="Robison M."/>
            <person name="Rychlewski L."/>
            <person name="Rynearson T.A."/>
            <person name="Schmutz J."/>
            <person name="Shapiro H."/>
            <person name="Siaut M."/>
            <person name="Stanley M."/>
            <person name="Sussman M.R."/>
            <person name="Taylor A.R."/>
            <person name="Vardi A."/>
            <person name="von Dassow P."/>
            <person name="Vyverman W."/>
            <person name="Willis A."/>
            <person name="Wyrwicz L.S."/>
            <person name="Rokhsar D.S."/>
            <person name="Weissenbach J."/>
            <person name="Armbrust E.V."/>
            <person name="Green B.R."/>
            <person name="Van de Peer Y."/>
            <person name="Grigoriev I.V."/>
        </authorList>
    </citation>
    <scope>NUCLEOTIDE SEQUENCE [LARGE SCALE GENOMIC DNA]</scope>
    <source>
        <strain evidence="1 2">CCAP 1055/1</strain>
    </source>
</reference>
<dbReference type="InParanoid" id="B7G6D4"/>
<reference evidence="2" key="2">
    <citation type="submission" date="2008-08" db="EMBL/GenBank/DDBJ databases">
        <authorList>
            <consortium name="Diatom Consortium"/>
            <person name="Grigoriev I."/>
            <person name="Grimwood J."/>
            <person name="Kuo A."/>
            <person name="Otillar R.P."/>
            <person name="Salamov A."/>
            <person name="Detter J.C."/>
            <person name="Lindquist E."/>
            <person name="Shapiro H."/>
            <person name="Lucas S."/>
            <person name="Glavina del Rio T."/>
            <person name="Pitluck S."/>
            <person name="Rokhsar D."/>
            <person name="Bowler C."/>
        </authorList>
    </citation>
    <scope>GENOME REANNOTATION</scope>
    <source>
        <strain evidence="2">CCAP 1055/1</strain>
    </source>
</reference>
<proteinExistence type="predicted"/>
<name>B7G6D4_PHATC</name>
<protein>
    <submittedName>
        <fullName evidence="1">Uncharacterized protein</fullName>
    </submittedName>
</protein>
<dbReference type="KEGG" id="pti:PHATRDRAFT_48218"/>
<dbReference type="RefSeq" id="XP_002182554.1">
    <property type="nucleotide sequence ID" value="XM_002182518.1"/>
</dbReference>
<dbReference type="EMBL" id="CM000618">
    <property type="protein sequence ID" value="EEC45841.1"/>
    <property type="molecule type" value="Genomic_DNA"/>
</dbReference>
<dbReference type="eggNOG" id="ENOG502SXH2">
    <property type="taxonomic scope" value="Eukaryota"/>
</dbReference>
<dbReference type="HOGENOM" id="CLU_420086_0_0_1"/>
<evidence type="ECO:0000313" key="1">
    <source>
        <dbReference type="EMBL" id="EEC45841.1"/>
    </source>
</evidence>
<dbReference type="PaxDb" id="2850-Phatr48218"/>
<evidence type="ECO:0000313" key="2">
    <source>
        <dbReference type="Proteomes" id="UP000000759"/>
    </source>
</evidence>
<accession>B7G6D4</accession>
<dbReference type="GeneID" id="7203337"/>
<sequence length="653" mass="72802">MHDAIHIGNLCCLDMGKQKTIGGVDHYQQPVHEVKEELPYFDDQATEKESIKSPFIRSMIEQLFRIQLQEDRDIVVEIFLMYDVLVRPALIVQDHIASTGTIILNDVKSSGTSVLKHYDLLLHEYMVTAIQRRPDARSSALTEPQTSILETSSRLGDVLKTISCDITLMTAIPDKPQSLSPYIVSNVILTTLLHLQTMLVDYCSSSDIPLPTTEVRRCVVSLLAFNMSSLSPLSIDASIEPSLCKVYRYWSYPPNEECKNVQIKGLDWSTIALEGSFWDDSIQGASSRAARILWHQLARTHGIFEETDVFFDVQKHVLQTLGMLDVSKAVRAHFFGRDMPTAEPPSKQMTHLHLGFNTPYTPPSDVAIRPYQRVPARLHAVLQFISLVDGFDKDMYDELLPVCYEMLNASNDTITVMGAVAVYHLLQLKGSARSAWQPAAISNLEGLVNQAVKVCDKSNHFAILGLVQRTLLKDYIADEHVGQTRRKTTTWWLWKLDRNQHRLTDGTVWGLLLGGVVPLLHQHAQFGNADASELGRMGLAAMLPLLRAGGRNEMEREVSILALIGLSNLMVAAYPIMPHHGGKIIAELLGALGKCESVLLEDVLRHVAVLAVIVCGDRAAKLLNEISDSNKYESFLIDIAHDVQSRAANWNGS</sequence>
<dbReference type="AlphaFoldDB" id="B7G6D4"/>
<keyword evidence="2" id="KW-1185">Reference proteome</keyword>